<evidence type="ECO:0000313" key="2">
    <source>
        <dbReference type="EMBL" id="CAI4013184.1"/>
    </source>
</evidence>
<protein>
    <submittedName>
        <fullName evidence="3">Nucleotide-diphospho-sugar transferase domain-containing protein</fullName>
    </submittedName>
</protein>
<dbReference type="OrthoDB" id="440478at2759"/>
<keyword evidence="3" id="KW-0808">Transferase</keyword>
<reference evidence="2" key="1">
    <citation type="submission" date="2022-10" db="EMBL/GenBank/DDBJ databases">
        <authorList>
            <person name="Chen Y."/>
            <person name="Dougan E. K."/>
            <person name="Chan C."/>
            <person name="Rhodes N."/>
            <person name="Thang M."/>
        </authorList>
    </citation>
    <scope>NUCLEOTIDE SEQUENCE</scope>
</reference>
<feature type="domain" description="Nucleotide-diphospho-sugar transferase" evidence="1">
    <location>
        <begin position="63"/>
        <end position="159"/>
    </location>
</feature>
<dbReference type="InterPro" id="IPR052636">
    <property type="entry name" value="UDP-D-xylose:L-fucose_XylT"/>
</dbReference>
<dbReference type="PANTHER" id="PTHR47032">
    <property type="entry name" value="UDP-D-XYLOSE:L-FUCOSE ALPHA-1,3-D-XYLOSYLTRANSFERASE-RELATED"/>
    <property type="match status" value="1"/>
</dbReference>
<dbReference type="EMBL" id="CAMXCT020005757">
    <property type="protein sequence ID" value="CAL1166559.1"/>
    <property type="molecule type" value="Genomic_DNA"/>
</dbReference>
<sequence length="305" mass="34666">MATGLVYVTMVYGAMNRFIAGWARRMKVLAVKTLIMATLDAEAYNLCSEHHGLCVRGAISVLNKYTLLLVALQLGFDVMWFDFDIFVVQHPTNAIQKASEGYDLLMGYDLDSDCLCNGFFFIRANEKTHRWLFEMVRWLYNHPYEHDQRAMGAFLNYTERISLDAQDLPPIPRWHVFNEENAFINFGPWLGNFDELVLVHFVDGSAFSLYGRPNTDPSIPLEKVASKTQETASSVMEDFYQPEVVQMSPSELPHSAVGQLLTARQRPKPQKKQKCGILPQVVSAHPGYGWLAEEGSRAVPPEWHS</sequence>
<keyword evidence="4" id="KW-1185">Reference proteome</keyword>
<comment type="caution">
    <text evidence="2">The sequence shown here is derived from an EMBL/GenBank/DDBJ whole genome shotgun (WGS) entry which is preliminary data.</text>
</comment>
<evidence type="ECO:0000313" key="4">
    <source>
        <dbReference type="Proteomes" id="UP001152797"/>
    </source>
</evidence>
<dbReference type="PANTHER" id="PTHR47032:SF1">
    <property type="entry name" value="UDP-D-XYLOSE:L-FUCOSE ALPHA-1,3-D-XYLOSYLTRANSFERASE-RELATED"/>
    <property type="match status" value="1"/>
</dbReference>
<proteinExistence type="predicted"/>
<gene>
    <name evidence="2" type="ORF">C1SCF055_LOCUS38180</name>
</gene>
<dbReference type="InterPro" id="IPR005069">
    <property type="entry name" value="Nucl-diP-sugar_transferase"/>
</dbReference>
<organism evidence="2">
    <name type="scientific">Cladocopium goreaui</name>
    <dbReference type="NCBI Taxonomy" id="2562237"/>
    <lineage>
        <taxon>Eukaryota</taxon>
        <taxon>Sar</taxon>
        <taxon>Alveolata</taxon>
        <taxon>Dinophyceae</taxon>
        <taxon>Suessiales</taxon>
        <taxon>Symbiodiniaceae</taxon>
        <taxon>Cladocopium</taxon>
    </lineage>
</organism>
<evidence type="ECO:0000259" key="1">
    <source>
        <dbReference type="Pfam" id="PF03407"/>
    </source>
</evidence>
<dbReference type="GO" id="GO:0005794">
    <property type="term" value="C:Golgi apparatus"/>
    <property type="evidence" value="ECO:0007669"/>
    <property type="project" value="TreeGrafter"/>
</dbReference>
<name>A0A9P1GK19_9DINO</name>
<dbReference type="AlphaFoldDB" id="A0A9P1GK19"/>
<dbReference type="EMBL" id="CAMXCT010005757">
    <property type="protein sequence ID" value="CAI4013184.1"/>
    <property type="molecule type" value="Genomic_DNA"/>
</dbReference>
<dbReference type="EMBL" id="CAMXCT030005757">
    <property type="protein sequence ID" value="CAL4800496.1"/>
    <property type="molecule type" value="Genomic_DNA"/>
</dbReference>
<dbReference type="Pfam" id="PF03407">
    <property type="entry name" value="Nucleotid_trans"/>
    <property type="match status" value="1"/>
</dbReference>
<evidence type="ECO:0000313" key="3">
    <source>
        <dbReference type="EMBL" id="CAL4800496.1"/>
    </source>
</evidence>
<accession>A0A9P1GK19</accession>
<dbReference type="Proteomes" id="UP001152797">
    <property type="component" value="Unassembled WGS sequence"/>
</dbReference>
<reference evidence="3 4" key="2">
    <citation type="submission" date="2024-05" db="EMBL/GenBank/DDBJ databases">
        <authorList>
            <person name="Chen Y."/>
            <person name="Shah S."/>
            <person name="Dougan E. K."/>
            <person name="Thang M."/>
            <person name="Chan C."/>
        </authorList>
    </citation>
    <scope>NUCLEOTIDE SEQUENCE [LARGE SCALE GENOMIC DNA]</scope>
</reference>
<dbReference type="GO" id="GO:0016757">
    <property type="term" value="F:glycosyltransferase activity"/>
    <property type="evidence" value="ECO:0007669"/>
    <property type="project" value="TreeGrafter"/>
</dbReference>